<evidence type="ECO:0000313" key="2">
    <source>
        <dbReference type="EMBL" id="TJZ78280.1"/>
    </source>
</evidence>
<organism evidence="2 3">
    <name type="scientific">Rhodococcus oryzae</name>
    <dbReference type="NCBI Taxonomy" id="2571143"/>
    <lineage>
        <taxon>Bacteria</taxon>
        <taxon>Bacillati</taxon>
        <taxon>Actinomycetota</taxon>
        <taxon>Actinomycetes</taxon>
        <taxon>Mycobacteriales</taxon>
        <taxon>Nocardiaceae</taxon>
        <taxon>Rhodococcus</taxon>
    </lineage>
</organism>
<proteinExistence type="predicted"/>
<accession>A0ABY2RKS5</accession>
<dbReference type="Pfam" id="PF09954">
    <property type="entry name" value="DUF2188"/>
    <property type="match status" value="1"/>
</dbReference>
<dbReference type="Proteomes" id="UP000305109">
    <property type="component" value="Unassembled WGS sequence"/>
</dbReference>
<sequence length="147" mass="16726">MAGSSRHTTDPVCPSAIRTTLLSSSSRRRRRHSRLAPPPPAATDRRLCQERAGRSLEVDSWFNRLSPRRLGMKRATPSTTRRTYDVLPHEGDAAHCWEVHQYGSREHNYYGTEREAIAAARELAHAHHPAKVVLHGRDGFAYREFNC</sequence>
<dbReference type="EMBL" id="SUMD01000004">
    <property type="protein sequence ID" value="TJZ78280.1"/>
    <property type="molecule type" value="Genomic_DNA"/>
</dbReference>
<name>A0ABY2RKS5_9NOCA</name>
<dbReference type="InterPro" id="IPR018691">
    <property type="entry name" value="DUF2188"/>
</dbReference>
<reference evidence="2 3" key="1">
    <citation type="submission" date="2019-04" db="EMBL/GenBank/DDBJ databases">
        <title>Rhodococcus oryzae sp. nov., a novel actinomycete isolated from rhizosphere soil of rice (Oryza sativa L.).</title>
        <authorList>
            <person name="Li C."/>
        </authorList>
    </citation>
    <scope>NUCLEOTIDE SEQUENCE [LARGE SCALE GENOMIC DNA]</scope>
    <source>
        <strain evidence="2 3">NEAU-CX67</strain>
    </source>
</reference>
<gene>
    <name evidence="2" type="ORF">FCG67_09445</name>
</gene>
<evidence type="ECO:0000313" key="3">
    <source>
        <dbReference type="Proteomes" id="UP000305109"/>
    </source>
</evidence>
<protein>
    <submittedName>
        <fullName evidence="2">DUF2188 domain-containing protein</fullName>
    </submittedName>
</protein>
<feature type="region of interest" description="Disordered" evidence="1">
    <location>
        <begin position="1"/>
        <end position="51"/>
    </location>
</feature>
<comment type="caution">
    <text evidence="2">The sequence shown here is derived from an EMBL/GenBank/DDBJ whole genome shotgun (WGS) entry which is preliminary data.</text>
</comment>
<keyword evidence="3" id="KW-1185">Reference proteome</keyword>
<evidence type="ECO:0000256" key="1">
    <source>
        <dbReference type="SAM" id="MobiDB-lite"/>
    </source>
</evidence>